<sequence length="319" mass="35247">MEIPLIMDPRRWTMVRRSIYIYGPFCASVVPIKAQLFGTSDLRKGSMDRSTSGSTTGSSSPGQATPSDEATSSGKVPVPRNYDPELVAKEPNRWCFEGKWQIYRDARMWNGKEKMARLITEERRVFTGRKWYESCIPPMLPLSEVQITRGPSPQPRTLSLLLWSEVFRWTCHIPPSVDSFTALARITLGHSTLWLARYIAVDGERVVWVAAPHLAMHGLWSTNDKLIQASQTLDISLIRDEANVAAPRRGPQIAVPPLGADLVDDVEKMQGDDLATSAHTDDAPASSSQDASQAPSSSRATLFSGASVVQLARVQKLEA</sequence>
<dbReference type="InParanoid" id="M1DU82"/>
<dbReference type="EnsemblPlants" id="PGSC0003DMT400094477">
    <property type="protein sequence ID" value="PGSC0003DMT400094477"/>
    <property type="gene ID" value="PGSC0003DMG400044048"/>
</dbReference>
<dbReference type="PaxDb" id="4113-PGSC0003DMT400094477"/>
<protein>
    <submittedName>
        <fullName evidence="2">Integrase core domain containing protein</fullName>
    </submittedName>
</protein>
<reference evidence="3" key="1">
    <citation type="journal article" date="2011" name="Nature">
        <title>Genome sequence and analysis of the tuber crop potato.</title>
        <authorList>
            <consortium name="The Potato Genome Sequencing Consortium"/>
        </authorList>
    </citation>
    <scope>NUCLEOTIDE SEQUENCE [LARGE SCALE GENOMIC DNA]</scope>
    <source>
        <strain evidence="3">cv. DM1-3 516 R44</strain>
    </source>
</reference>
<feature type="compositionally biased region" description="Polar residues" evidence="1">
    <location>
        <begin position="61"/>
        <end position="74"/>
    </location>
</feature>
<dbReference type="HOGENOM" id="CLU_872660_0_0_1"/>
<feature type="region of interest" description="Disordered" evidence="1">
    <location>
        <begin position="275"/>
        <end position="301"/>
    </location>
</feature>
<evidence type="ECO:0000256" key="1">
    <source>
        <dbReference type="SAM" id="MobiDB-lite"/>
    </source>
</evidence>
<reference evidence="2" key="2">
    <citation type="submission" date="2015-06" db="UniProtKB">
        <authorList>
            <consortium name="EnsemblPlants"/>
        </authorList>
    </citation>
    <scope>IDENTIFICATION</scope>
    <source>
        <strain evidence="2">DM1-3 516 R44</strain>
    </source>
</reference>
<name>M1DU82_SOLTU</name>
<accession>M1DU82</accession>
<dbReference type="AlphaFoldDB" id="M1DU82"/>
<evidence type="ECO:0000313" key="2">
    <source>
        <dbReference type="EnsemblPlants" id="PGSC0003DMT400094477"/>
    </source>
</evidence>
<dbReference type="Proteomes" id="UP000011115">
    <property type="component" value="Unassembled WGS sequence"/>
</dbReference>
<keyword evidence="3" id="KW-1185">Reference proteome</keyword>
<dbReference type="Gramene" id="PGSC0003DMT400094477">
    <property type="protein sequence ID" value="PGSC0003DMT400094477"/>
    <property type="gene ID" value="PGSC0003DMG400044048"/>
</dbReference>
<feature type="compositionally biased region" description="Low complexity" evidence="1">
    <location>
        <begin position="283"/>
        <end position="298"/>
    </location>
</feature>
<evidence type="ECO:0000313" key="3">
    <source>
        <dbReference type="Proteomes" id="UP000011115"/>
    </source>
</evidence>
<proteinExistence type="predicted"/>
<feature type="compositionally biased region" description="Low complexity" evidence="1">
    <location>
        <begin position="50"/>
        <end position="60"/>
    </location>
</feature>
<organism evidence="2 3">
    <name type="scientific">Solanum tuberosum</name>
    <name type="common">Potato</name>
    <dbReference type="NCBI Taxonomy" id="4113"/>
    <lineage>
        <taxon>Eukaryota</taxon>
        <taxon>Viridiplantae</taxon>
        <taxon>Streptophyta</taxon>
        <taxon>Embryophyta</taxon>
        <taxon>Tracheophyta</taxon>
        <taxon>Spermatophyta</taxon>
        <taxon>Magnoliopsida</taxon>
        <taxon>eudicotyledons</taxon>
        <taxon>Gunneridae</taxon>
        <taxon>Pentapetalae</taxon>
        <taxon>asterids</taxon>
        <taxon>lamiids</taxon>
        <taxon>Solanales</taxon>
        <taxon>Solanaceae</taxon>
        <taxon>Solanoideae</taxon>
        <taxon>Solaneae</taxon>
        <taxon>Solanum</taxon>
    </lineage>
</organism>
<feature type="region of interest" description="Disordered" evidence="1">
    <location>
        <begin position="43"/>
        <end position="83"/>
    </location>
</feature>